<name>A0A7C3J732_UNCW3</name>
<evidence type="ECO:0000259" key="5">
    <source>
        <dbReference type="Pfam" id="PF00326"/>
    </source>
</evidence>
<feature type="domain" description="Peptidase S9 prolyl oligopeptidase catalytic" evidence="5">
    <location>
        <begin position="486"/>
        <end position="699"/>
    </location>
</feature>
<evidence type="ECO:0000256" key="2">
    <source>
        <dbReference type="ARBA" id="ARBA00022670"/>
    </source>
</evidence>
<reference evidence="7" key="1">
    <citation type="journal article" date="2020" name="mSystems">
        <title>Genome- and Community-Level Interaction Insights into Carbon Utilization and Element Cycling Functions of Hydrothermarchaeota in Hydrothermal Sediment.</title>
        <authorList>
            <person name="Zhou Z."/>
            <person name="Liu Y."/>
            <person name="Xu W."/>
            <person name="Pan J."/>
            <person name="Luo Z.H."/>
            <person name="Li M."/>
        </authorList>
    </citation>
    <scope>NUCLEOTIDE SEQUENCE [LARGE SCALE GENOMIC DNA]</scope>
    <source>
        <strain evidence="7">SpSt-464</strain>
    </source>
</reference>
<dbReference type="InterPro" id="IPR029058">
    <property type="entry name" value="AB_hydrolase_fold"/>
</dbReference>
<dbReference type="Gene3D" id="3.40.50.1820">
    <property type="entry name" value="alpha/beta hydrolase"/>
    <property type="match status" value="1"/>
</dbReference>
<dbReference type="AlphaFoldDB" id="A0A7C3J732"/>
<dbReference type="GO" id="GO:0004252">
    <property type="term" value="F:serine-type endopeptidase activity"/>
    <property type="evidence" value="ECO:0007669"/>
    <property type="project" value="InterPro"/>
</dbReference>
<dbReference type="InterPro" id="IPR023302">
    <property type="entry name" value="Pept_S9A_N"/>
</dbReference>
<dbReference type="PRINTS" id="PR00862">
    <property type="entry name" value="PROLIGOPTASE"/>
</dbReference>
<dbReference type="EMBL" id="DSTT01000005">
    <property type="protein sequence ID" value="HFK24289.1"/>
    <property type="molecule type" value="Genomic_DNA"/>
</dbReference>
<protein>
    <submittedName>
        <fullName evidence="7">S9 family peptidase</fullName>
    </submittedName>
</protein>
<sequence>MFMVKNFKKSFYLLIIVLITLSISSKQLKTLTPPDAIKEPHYLTIHDTTLVDDYYYFRNIDDPRVMNYIEEENKYTDKMMLKTKKLQKKLYNEILKKVDKDEISVPERRDSFLYYYKDLRGKDYTIFCRRKDKENSQEEIIIDVNELAKNYQFFDLNFGEISSDHRMLSYSFDTLGNENYTLRILDLKTKKNIEIPVIDNITSFAFNKYNDGFFYTVQNDISRSYALRYYDMKTGKDTLLFQEDDERFSVYVNKTRDRDYIFLSVSSSTSSEYYYIKSDDRDLKLNLLVKREKDVEYSFDHSGLYFYYLTNKDCINFDLKRFRIDSTIENSTTVIKGSDSLMIEGFDAFESFLSVYERVNGRKKLKFYYLATGDSKYFDFGEDNCTFYPFSNSSFKRDSLRVSYMSLKTPSTVIDIDVKSLKGVVKKVEEIKGYKKDNYVTEYIYAKAEDGELIPISLIYNKKYDPKNLPLLLNGYGAYGMPSDPYFSTSRLSLLDRGVIFGIAHIRGGGDKGRKWYIDGKMFKKMNTFTDFISCAEYLIEKGYTSPEKLVIEGGSAGGLLIGAVLNLKPELFKGAILSVPFVDLINTMLDTTLPLTTGEFEEWGNPQIKEQFDYMIKYSPYDNIKPTKYPNILVKSSIFDTRVMYWEPLKWVAKMRDNKLDNNVLLLKMRMSGGHGGSSGKYNWYEEIAFDNAFLLYYIWNIQR</sequence>
<evidence type="ECO:0000256" key="1">
    <source>
        <dbReference type="ARBA" id="ARBA00005228"/>
    </source>
</evidence>
<evidence type="ECO:0000313" key="7">
    <source>
        <dbReference type="EMBL" id="HFK24289.1"/>
    </source>
</evidence>
<feature type="domain" description="Peptidase S9A N-terminal" evidence="6">
    <location>
        <begin position="35"/>
        <end position="422"/>
    </location>
</feature>
<evidence type="ECO:0000256" key="4">
    <source>
        <dbReference type="ARBA" id="ARBA00022825"/>
    </source>
</evidence>
<dbReference type="InterPro" id="IPR051543">
    <property type="entry name" value="Serine_Peptidase_S9A"/>
</dbReference>
<comment type="similarity">
    <text evidence="1">Belongs to the peptidase S9A family.</text>
</comment>
<dbReference type="Gene3D" id="2.130.10.120">
    <property type="entry name" value="Prolyl oligopeptidase, N-terminal domain"/>
    <property type="match status" value="1"/>
</dbReference>
<accession>A0A7C3J732</accession>
<keyword evidence="3" id="KW-0378">Hydrolase</keyword>
<dbReference type="SUPFAM" id="SSF53474">
    <property type="entry name" value="alpha/beta-Hydrolases"/>
    <property type="match status" value="1"/>
</dbReference>
<comment type="caution">
    <text evidence="7">The sequence shown here is derived from an EMBL/GenBank/DDBJ whole genome shotgun (WGS) entry which is preliminary data.</text>
</comment>
<evidence type="ECO:0000256" key="3">
    <source>
        <dbReference type="ARBA" id="ARBA00022801"/>
    </source>
</evidence>
<dbReference type="SUPFAM" id="SSF50993">
    <property type="entry name" value="Peptidase/esterase 'gauge' domain"/>
    <property type="match status" value="1"/>
</dbReference>
<dbReference type="InterPro" id="IPR002470">
    <property type="entry name" value="Peptidase_S9A"/>
</dbReference>
<dbReference type="PANTHER" id="PTHR11757:SF19">
    <property type="entry name" value="PROLYL ENDOPEPTIDASE-LIKE"/>
    <property type="match status" value="1"/>
</dbReference>
<gene>
    <name evidence="7" type="ORF">ENS15_06570</name>
</gene>
<dbReference type="Pfam" id="PF02897">
    <property type="entry name" value="Peptidase_S9_N"/>
    <property type="match status" value="1"/>
</dbReference>
<dbReference type="InterPro" id="IPR001375">
    <property type="entry name" value="Peptidase_S9_cat"/>
</dbReference>
<dbReference type="Pfam" id="PF00326">
    <property type="entry name" value="Peptidase_S9"/>
    <property type="match status" value="1"/>
</dbReference>
<keyword evidence="4" id="KW-0720">Serine protease</keyword>
<organism evidence="7">
    <name type="scientific">candidate division WOR-3 bacterium</name>
    <dbReference type="NCBI Taxonomy" id="2052148"/>
    <lineage>
        <taxon>Bacteria</taxon>
        <taxon>Bacteria division WOR-3</taxon>
    </lineage>
</organism>
<dbReference type="PANTHER" id="PTHR11757">
    <property type="entry name" value="PROTEASE FAMILY S9A OLIGOPEPTIDASE"/>
    <property type="match status" value="1"/>
</dbReference>
<proteinExistence type="inferred from homology"/>
<evidence type="ECO:0000259" key="6">
    <source>
        <dbReference type="Pfam" id="PF02897"/>
    </source>
</evidence>
<dbReference type="GO" id="GO:0006508">
    <property type="term" value="P:proteolysis"/>
    <property type="evidence" value="ECO:0007669"/>
    <property type="project" value="UniProtKB-KW"/>
</dbReference>
<keyword evidence="2" id="KW-0645">Protease</keyword>